<name>A0A8W7PNA6_ANOCL</name>
<organism evidence="1">
    <name type="scientific">Anopheles coluzzii</name>
    <name type="common">African malaria mosquito</name>
    <dbReference type="NCBI Taxonomy" id="1518534"/>
    <lineage>
        <taxon>Eukaryota</taxon>
        <taxon>Metazoa</taxon>
        <taxon>Ecdysozoa</taxon>
        <taxon>Arthropoda</taxon>
        <taxon>Hexapoda</taxon>
        <taxon>Insecta</taxon>
        <taxon>Pterygota</taxon>
        <taxon>Neoptera</taxon>
        <taxon>Endopterygota</taxon>
        <taxon>Diptera</taxon>
        <taxon>Nematocera</taxon>
        <taxon>Culicoidea</taxon>
        <taxon>Culicidae</taxon>
        <taxon>Anophelinae</taxon>
        <taxon>Anopheles</taxon>
    </lineage>
</organism>
<protein>
    <submittedName>
        <fullName evidence="1">Uncharacterized protein</fullName>
    </submittedName>
</protein>
<dbReference type="Proteomes" id="UP000075882">
    <property type="component" value="Unassembled WGS sequence"/>
</dbReference>
<dbReference type="AlphaFoldDB" id="A0A8W7PNA6"/>
<evidence type="ECO:0000313" key="1">
    <source>
        <dbReference type="EnsemblMetazoa" id="ACOM034907-PA.1"/>
    </source>
</evidence>
<sequence>MGNIHTVGPNEALIVSVDCGRLRRNSGRHHAHIRHAQTLHAVHAKIGCYDRQRIAGRSHAAAAQLLHRLHVPIRAEVAGIDLERTVRIDAAQLQVSARFRMQQHHASRPLIVAQRFQRAVHLVVDGRLDAFALAQTQSAVGDERTGGENDRDIRHARFGGSVLGAHETDGLHTARDGQGALAPEVITERTQLEAAVRQQRLPGFVQHERQPIEDGTVDERLTHREIAHERQVKVLQMLPRSDAGQQQQLGGVDVARRYDHLLACAHFVVAEVSRVRHTVGRMCVGVDQYLQHLAVGLDVQVGPFVEHRFNERTVRGLAHAAQPRRLDVRDAELRFAVVVELAVAGFSGPVHEGARQIGAERWKLDVQLTALTVVGGIFQTSQLRPFGFEKVREEIGM</sequence>
<dbReference type="EnsemblMetazoa" id="ACOM034907-RA">
    <property type="protein sequence ID" value="ACOM034907-PA.1"/>
    <property type="gene ID" value="ACOM034907"/>
</dbReference>
<reference evidence="1" key="1">
    <citation type="submission" date="2022-08" db="UniProtKB">
        <authorList>
            <consortium name="EnsemblMetazoa"/>
        </authorList>
    </citation>
    <scope>IDENTIFICATION</scope>
</reference>
<proteinExistence type="predicted"/>
<accession>A0A8W7PNA6</accession>